<dbReference type="EnsemblProtists" id="HpaT803563">
    <property type="protein sequence ID" value="HpaP803563"/>
    <property type="gene ID" value="HpaG803563"/>
</dbReference>
<dbReference type="InterPro" id="IPR027417">
    <property type="entry name" value="P-loop_NTPase"/>
</dbReference>
<dbReference type="PANTHER" id="PTHR18934:SF145">
    <property type="entry name" value="ATP-DEPENDENT RNA HELICASE DHX57-RELATED"/>
    <property type="match status" value="1"/>
</dbReference>
<dbReference type="Proteomes" id="UP000011713">
    <property type="component" value="Unassembled WGS sequence"/>
</dbReference>
<name>M4BBA1_HYAAE</name>
<protein>
    <recommendedName>
        <fullName evidence="2">XPG-I domain-containing protein</fullName>
    </recommendedName>
</protein>
<organism evidence="3 4">
    <name type="scientific">Hyaloperonospora arabidopsidis (strain Emoy2)</name>
    <name type="common">Downy mildew agent</name>
    <name type="synonym">Peronospora arabidopsidis</name>
    <dbReference type="NCBI Taxonomy" id="559515"/>
    <lineage>
        <taxon>Eukaryota</taxon>
        <taxon>Sar</taxon>
        <taxon>Stramenopiles</taxon>
        <taxon>Oomycota</taxon>
        <taxon>Peronosporomycetes</taxon>
        <taxon>Peronosporales</taxon>
        <taxon>Peronosporaceae</taxon>
        <taxon>Hyaloperonospora</taxon>
    </lineage>
</organism>
<dbReference type="InterPro" id="IPR006086">
    <property type="entry name" value="XPG-I_dom"/>
</dbReference>
<dbReference type="GO" id="GO:0003723">
    <property type="term" value="F:RNA binding"/>
    <property type="evidence" value="ECO:0007669"/>
    <property type="project" value="TreeGrafter"/>
</dbReference>
<dbReference type="HOGENOM" id="CLU_306852_0_0_1"/>
<dbReference type="InterPro" id="IPR029060">
    <property type="entry name" value="PIN-like_dom_sf"/>
</dbReference>
<dbReference type="Gene3D" id="3.40.50.1010">
    <property type="entry name" value="5'-nuclease"/>
    <property type="match status" value="1"/>
</dbReference>
<dbReference type="CDD" id="cd17917">
    <property type="entry name" value="DEXHc_RHA-like"/>
    <property type="match status" value="1"/>
</dbReference>
<dbReference type="Gene3D" id="3.40.50.300">
    <property type="entry name" value="P-loop containing nucleotide triphosphate hydrolases"/>
    <property type="match status" value="1"/>
</dbReference>
<evidence type="ECO:0000259" key="2">
    <source>
        <dbReference type="Pfam" id="PF00867"/>
    </source>
</evidence>
<dbReference type="InterPro" id="IPR006084">
    <property type="entry name" value="XPG/Rad2"/>
</dbReference>
<dbReference type="STRING" id="559515.M4BBA1"/>
<sequence length="965" mass="107278">MGVRGLSRFCRQKEVQTSTETSDLHDVTLAVDFVGFLYYLCDELFRESNASPAWLLLGGCTLRLERYVEKWLTRLEARRVRLVFVTDPPQCFGGESHRKGLCLQDRRLQKAQQIEQVTHCPEWSLPRSSSNSDSSRSSTTDGRSSLLAKTLLQTNGRFPFAREKLRGVLMSHGIPITTASREADEELGAMVRSGAAFAVLAEDSDFLVMTGVKYIPFDKLQFYEDELCPEHLKMRARVFSSDLVAQALGLQVEQLVDLALLCGNDFTPVLDEVFDMAAMLGYPVQRLQASSSLYPATAARWVVEHLPTLENPFLIQIEAKKKGFLHALFEIYRFYGHEKAFLEKFPMKIRSIIPNKKMKQYKTLIDRFDYPQMAIDILETKSHGLSQRFDPLAWIPGLEGKSLDELQAPARCLTYVALDALVVQEMAFDHTVEVRVEPLDSLRPLLSIPLQQRSAKAVDRILRSLVFSLVYGDPTGGSPEAANLAGMLGKTDKKGLAVKNIVYGLLALWKRDRTYLAGASLLDDRLLELLLLSSLISLAIDTSKLKPKPRSVVMFDEHLLSMEVYAVVSAYLGILKQFHQLRLVIGNKLPTKLGCATYFSCEVFMQVCQLMLQHSGTASMTPKSPNVVPEFARHEIEPLMNFYTEISSDRFWRHYKAIRTMIQRMKALIVLPADAVHTSVNNRSLAALALERAMTKRDSINSDSSEVPLVVAPPVPPAGFFPPLPRDLPSQLHTPALTPVDFVPPLPRDSPSQLDVPALATSARPLANAKPASHFTSPRPPTTSMNLQASAPAFSYRLVKGLMPSSVAKCLGVGSAVHQNAGSVREAEPKAKKPVSLKGLMKTLPVYGHRKEILDNVVENQLTIIQGETGCGKSTSVPQFLYDSWARDRATSERPVNIYVTQPRRIAAIELAGTVARMRDGNEFGEDGQVGKVIGYRIGQKQVTSSETKITCAEKYDAPSARRST</sequence>
<reference evidence="3" key="2">
    <citation type="submission" date="2015-06" db="UniProtKB">
        <authorList>
            <consortium name="EnsemblProtists"/>
        </authorList>
    </citation>
    <scope>IDENTIFICATION</scope>
    <source>
        <strain evidence="3">Emoy2</strain>
    </source>
</reference>
<dbReference type="eggNOG" id="KOG0921">
    <property type="taxonomic scope" value="Eukaryota"/>
</dbReference>
<dbReference type="InParanoid" id="M4BBA1"/>
<dbReference type="PANTHER" id="PTHR18934">
    <property type="entry name" value="ATP-DEPENDENT RNA HELICASE"/>
    <property type="match status" value="1"/>
</dbReference>
<evidence type="ECO:0000313" key="3">
    <source>
        <dbReference type="EnsemblProtists" id="HpaP803563"/>
    </source>
</evidence>
<dbReference type="PRINTS" id="PR00853">
    <property type="entry name" value="XPGRADSUPER"/>
</dbReference>
<dbReference type="GO" id="GO:0004386">
    <property type="term" value="F:helicase activity"/>
    <property type="evidence" value="ECO:0007669"/>
    <property type="project" value="TreeGrafter"/>
</dbReference>
<evidence type="ECO:0000313" key="4">
    <source>
        <dbReference type="Proteomes" id="UP000011713"/>
    </source>
</evidence>
<dbReference type="VEuPathDB" id="FungiDB:HpaG803563"/>
<feature type="region of interest" description="Disordered" evidence="1">
    <location>
        <begin position="123"/>
        <end position="142"/>
    </location>
</feature>
<reference evidence="4" key="1">
    <citation type="journal article" date="2010" name="Science">
        <title>Signatures of adaptation to obligate biotrophy in the Hyaloperonospora arabidopsidis genome.</title>
        <authorList>
            <person name="Baxter L."/>
            <person name="Tripathy S."/>
            <person name="Ishaque N."/>
            <person name="Boot N."/>
            <person name="Cabral A."/>
            <person name="Kemen E."/>
            <person name="Thines M."/>
            <person name="Ah-Fong A."/>
            <person name="Anderson R."/>
            <person name="Badejoko W."/>
            <person name="Bittner-Eddy P."/>
            <person name="Boore J.L."/>
            <person name="Chibucos M.C."/>
            <person name="Coates M."/>
            <person name="Dehal P."/>
            <person name="Delehaunty K."/>
            <person name="Dong S."/>
            <person name="Downton P."/>
            <person name="Dumas B."/>
            <person name="Fabro G."/>
            <person name="Fronick C."/>
            <person name="Fuerstenberg S.I."/>
            <person name="Fulton L."/>
            <person name="Gaulin E."/>
            <person name="Govers F."/>
            <person name="Hughes L."/>
            <person name="Humphray S."/>
            <person name="Jiang R.H."/>
            <person name="Judelson H."/>
            <person name="Kamoun S."/>
            <person name="Kyung K."/>
            <person name="Meijer H."/>
            <person name="Minx P."/>
            <person name="Morris P."/>
            <person name="Nelson J."/>
            <person name="Phuntumart V."/>
            <person name="Qutob D."/>
            <person name="Rehmany A."/>
            <person name="Rougon-Cardoso A."/>
            <person name="Ryden P."/>
            <person name="Torto-Alalibo T."/>
            <person name="Studholme D."/>
            <person name="Wang Y."/>
            <person name="Win J."/>
            <person name="Wood J."/>
            <person name="Clifton S.W."/>
            <person name="Rogers J."/>
            <person name="Van den Ackerveken G."/>
            <person name="Jones J.D."/>
            <person name="McDowell J.M."/>
            <person name="Beynon J."/>
            <person name="Tyler B.M."/>
        </authorList>
    </citation>
    <scope>NUCLEOTIDE SEQUENCE [LARGE SCALE GENOMIC DNA]</scope>
    <source>
        <strain evidence="4">Emoy2</strain>
    </source>
</reference>
<accession>M4BBA1</accession>
<dbReference type="GO" id="GO:0004518">
    <property type="term" value="F:nuclease activity"/>
    <property type="evidence" value="ECO:0007669"/>
    <property type="project" value="InterPro"/>
</dbReference>
<evidence type="ECO:0000256" key="1">
    <source>
        <dbReference type="SAM" id="MobiDB-lite"/>
    </source>
</evidence>
<proteinExistence type="predicted"/>
<feature type="domain" description="XPG-I" evidence="2">
    <location>
        <begin position="173"/>
        <end position="265"/>
    </location>
</feature>
<dbReference type="AlphaFoldDB" id="M4BBA1"/>
<dbReference type="SUPFAM" id="SSF88723">
    <property type="entry name" value="PIN domain-like"/>
    <property type="match status" value="1"/>
</dbReference>
<dbReference type="SUPFAM" id="SSF52540">
    <property type="entry name" value="P-loop containing nucleoside triphosphate hydrolases"/>
    <property type="match status" value="1"/>
</dbReference>
<dbReference type="EMBL" id="JH598095">
    <property type="status" value="NOT_ANNOTATED_CDS"/>
    <property type="molecule type" value="Genomic_DNA"/>
</dbReference>
<keyword evidence="4" id="KW-1185">Reference proteome</keyword>
<feature type="compositionally biased region" description="Low complexity" evidence="1">
    <location>
        <begin position="124"/>
        <end position="142"/>
    </location>
</feature>
<dbReference type="Pfam" id="PF00867">
    <property type="entry name" value="XPG_I"/>
    <property type="match status" value="1"/>
</dbReference>